<organism evidence="5 6">
    <name type="scientific">Candidatus Harrisonbacteria bacterium RIFCSPLOWO2_02_FULL_41_13b</name>
    <dbReference type="NCBI Taxonomy" id="1798409"/>
    <lineage>
        <taxon>Bacteria</taxon>
        <taxon>Candidatus Harrisoniibacteriota</taxon>
    </lineage>
</organism>
<dbReference type="PANTHER" id="PTHR43825">
    <property type="entry name" value="PYRUVATE DEHYDROGENASE E1 COMPONENT"/>
    <property type="match status" value="1"/>
</dbReference>
<dbReference type="FunFam" id="3.40.50.970:FF:000129">
    <property type="entry name" value="Transketolase"/>
    <property type="match status" value="1"/>
</dbReference>
<name>A0A1G1ZQ54_9BACT</name>
<evidence type="ECO:0000256" key="1">
    <source>
        <dbReference type="ARBA" id="ARBA00001964"/>
    </source>
</evidence>
<dbReference type="AlphaFoldDB" id="A0A1G1ZQ54"/>
<sequence length="332" mass="35866">MINSDAKLNSKIFDADVEQRATREGYGEGLLIAGAENPNVVVLSADLTESTRAEAFSKKFPDRFFEMGVAEQNMAAVAAGLGVSGKIPFISSYSTFSPGRNWEQIRTTICYNDSNVKIAAHHAGLMTGPDGATHQNNEDIAIMRVLPNMRVFVPCDALEAKKATIAAAKITGPVFIRFSREKSPIITTEETSFVPGKSILVWKSVKPQVAIIACGFLLHNALKAAAELEKEKIYSLVINMSTIKPLDEKAVVDAAKKCGAVVTVEEHQIYGGLGGAVAEVLARKYPAPMEFIGLQNTFGESGAPKDLVEKYGMGVKDIKEAVEKVLKRKSTE</sequence>
<dbReference type="Gene3D" id="3.40.50.920">
    <property type="match status" value="1"/>
</dbReference>
<protein>
    <submittedName>
        <fullName evidence="5">Transketolase</fullName>
    </submittedName>
</protein>
<dbReference type="SUPFAM" id="SSF52518">
    <property type="entry name" value="Thiamin diphosphate-binding fold (THDP-binding)"/>
    <property type="match status" value="1"/>
</dbReference>
<gene>
    <name evidence="5" type="ORF">A3I24_03960</name>
</gene>
<comment type="caution">
    <text evidence="5">The sequence shown here is derived from an EMBL/GenBank/DDBJ whole genome shotgun (WGS) entry which is preliminary data.</text>
</comment>
<dbReference type="InterPro" id="IPR029061">
    <property type="entry name" value="THDP-binding"/>
</dbReference>
<comment type="cofactor">
    <cofactor evidence="1">
        <name>thiamine diphosphate</name>
        <dbReference type="ChEBI" id="CHEBI:58937"/>
    </cofactor>
</comment>
<dbReference type="SMART" id="SM00861">
    <property type="entry name" value="Transket_pyr"/>
    <property type="match status" value="1"/>
</dbReference>
<accession>A0A1G1ZQ54</accession>
<dbReference type="InterPro" id="IPR009014">
    <property type="entry name" value="Transketo_C/PFOR_II"/>
</dbReference>
<proteinExistence type="inferred from homology"/>
<dbReference type="EMBL" id="MHJL01000034">
    <property type="protein sequence ID" value="OGY66818.1"/>
    <property type="molecule type" value="Genomic_DNA"/>
</dbReference>
<reference evidence="5 6" key="1">
    <citation type="journal article" date="2016" name="Nat. Commun.">
        <title>Thousands of microbial genomes shed light on interconnected biogeochemical processes in an aquifer system.</title>
        <authorList>
            <person name="Anantharaman K."/>
            <person name="Brown C.T."/>
            <person name="Hug L.A."/>
            <person name="Sharon I."/>
            <person name="Castelle C.J."/>
            <person name="Probst A.J."/>
            <person name="Thomas B.C."/>
            <person name="Singh A."/>
            <person name="Wilkins M.J."/>
            <person name="Karaoz U."/>
            <person name="Brodie E.L."/>
            <person name="Williams K.H."/>
            <person name="Hubbard S.S."/>
            <person name="Banfield J.F."/>
        </authorList>
    </citation>
    <scope>NUCLEOTIDE SEQUENCE [LARGE SCALE GENOMIC DNA]</scope>
</reference>
<dbReference type="CDD" id="cd07033">
    <property type="entry name" value="TPP_PYR_DXS_TK_like"/>
    <property type="match status" value="1"/>
</dbReference>
<evidence type="ECO:0000256" key="2">
    <source>
        <dbReference type="ARBA" id="ARBA00007131"/>
    </source>
</evidence>
<evidence type="ECO:0000259" key="4">
    <source>
        <dbReference type="SMART" id="SM00861"/>
    </source>
</evidence>
<evidence type="ECO:0000313" key="5">
    <source>
        <dbReference type="EMBL" id="OGY66818.1"/>
    </source>
</evidence>
<dbReference type="Pfam" id="PF02780">
    <property type="entry name" value="Transketolase_C"/>
    <property type="match status" value="1"/>
</dbReference>
<comment type="similarity">
    <text evidence="2">Belongs to the transketolase family.</text>
</comment>
<dbReference type="InterPro" id="IPR033248">
    <property type="entry name" value="Transketolase_C"/>
</dbReference>
<dbReference type="InterPro" id="IPR051157">
    <property type="entry name" value="PDH/Transketolase"/>
</dbReference>
<dbReference type="Proteomes" id="UP000177690">
    <property type="component" value="Unassembled WGS sequence"/>
</dbReference>
<dbReference type="SUPFAM" id="SSF52922">
    <property type="entry name" value="TK C-terminal domain-like"/>
    <property type="match status" value="1"/>
</dbReference>
<feature type="domain" description="Transketolase-like pyrimidine-binding" evidence="4">
    <location>
        <begin position="20"/>
        <end position="185"/>
    </location>
</feature>
<dbReference type="Gene3D" id="3.40.50.970">
    <property type="match status" value="1"/>
</dbReference>
<dbReference type="PANTHER" id="PTHR43825:SF1">
    <property type="entry name" value="TRANSKETOLASE-LIKE PYRIMIDINE-BINDING DOMAIN-CONTAINING PROTEIN"/>
    <property type="match status" value="1"/>
</dbReference>
<dbReference type="Pfam" id="PF02779">
    <property type="entry name" value="Transket_pyr"/>
    <property type="match status" value="1"/>
</dbReference>
<dbReference type="STRING" id="1798409.A3I24_03960"/>
<evidence type="ECO:0000313" key="6">
    <source>
        <dbReference type="Proteomes" id="UP000177690"/>
    </source>
</evidence>
<keyword evidence="3" id="KW-0786">Thiamine pyrophosphate</keyword>
<evidence type="ECO:0000256" key="3">
    <source>
        <dbReference type="ARBA" id="ARBA00023052"/>
    </source>
</evidence>
<dbReference type="InterPro" id="IPR005475">
    <property type="entry name" value="Transketolase-like_Pyr-bd"/>
</dbReference>